<organism evidence="2 3">
    <name type="scientific">Candidatus Micrarchaeum acidiphilum ARMAN-2</name>
    <dbReference type="NCBI Taxonomy" id="425595"/>
    <lineage>
        <taxon>Archaea</taxon>
        <taxon>Candidatus Micrarchaeota</taxon>
        <taxon>Candidatus Micrarchaeia</taxon>
        <taxon>Candidatus Micrarchaeales</taxon>
        <taxon>Candidatus Micrarchaeaceae</taxon>
        <taxon>Candidatus Micrarchaeum</taxon>
    </lineage>
</organism>
<feature type="transmembrane region" description="Helical" evidence="1">
    <location>
        <begin position="64"/>
        <end position="88"/>
    </location>
</feature>
<evidence type="ECO:0000313" key="3">
    <source>
        <dbReference type="Proteomes" id="UP000332487"/>
    </source>
</evidence>
<feature type="transmembrane region" description="Helical" evidence="1">
    <location>
        <begin position="138"/>
        <end position="161"/>
    </location>
</feature>
<feature type="transmembrane region" description="Helical" evidence="1">
    <location>
        <begin position="182"/>
        <end position="206"/>
    </location>
</feature>
<evidence type="ECO:0008006" key="4">
    <source>
        <dbReference type="Google" id="ProtNLM"/>
    </source>
</evidence>
<proteinExistence type="predicted"/>
<keyword evidence="1" id="KW-0812">Transmembrane</keyword>
<evidence type="ECO:0000256" key="1">
    <source>
        <dbReference type="SAM" id="Phobius"/>
    </source>
</evidence>
<keyword evidence="1" id="KW-1133">Transmembrane helix</keyword>
<keyword evidence="3" id="KW-1185">Reference proteome</keyword>
<dbReference type="EMBL" id="GG697241">
    <property type="protein sequence ID" value="EET89886.1"/>
    <property type="molecule type" value="Genomic_DNA"/>
</dbReference>
<evidence type="ECO:0000313" key="2">
    <source>
        <dbReference type="EMBL" id="EET89886.1"/>
    </source>
</evidence>
<dbReference type="AlphaFoldDB" id="C7DIW2"/>
<feature type="transmembrane region" description="Helical" evidence="1">
    <location>
        <begin position="16"/>
        <end position="36"/>
    </location>
</feature>
<sequence length="243" mass="26892">MTNVISYAVRTYSKHLELITLSSLSFVISFIIPAFAQFPTFNDLGSIFVRTASIYYNLDIQSTIIIIAATMFSLLFLSFAIVSMAVVVKHSRTSTRITKEVLDGLESYTGKVFTLLLLFTGVLMVADIGLYGTGYAGILTAVLGLVLTPFFIFAPSSIVIDESSAIRAIKRSARFFVKRFDYFLLWLAIAIILLTIVDGIAIGVSGTLVSRYAVLVVDSIFVLPFLTILINEMYMKRFALLKI</sequence>
<feature type="transmembrane region" description="Helical" evidence="1">
    <location>
        <begin position="212"/>
        <end position="234"/>
    </location>
</feature>
<keyword evidence="1" id="KW-0472">Membrane</keyword>
<feature type="transmembrane region" description="Helical" evidence="1">
    <location>
        <begin position="108"/>
        <end position="132"/>
    </location>
</feature>
<accession>C7DIW2</accession>
<reference evidence="2 3" key="2">
    <citation type="journal article" date="2010" name="Proc. Natl. Acad. Sci. U.S.A.">
        <title>Enigmatic, ultrasmall, uncultivated Archaea.</title>
        <authorList>
            <person name="Baker B.J."/>
            <person name="Comolli L.R."/>
            <person name="Dick G.J."/>
            <person name="Hauser L.J."/>
            <person name="Hyatt D."/>
            <person name="Dill B.D."/>
            <person name="Land M.L."/>
            <person name="Verberkmoes N.C."/>
            <person name="Hettich R.L."/>
            <person name="Banfield J.F."/>
        </authorList>
    </citation>
    <scope>NUCLEOTIDE SEQUENCE [LARGE SCALE GENOMIC DNA]</scope>
    <source>
        <strain evidence="2">ARMAN-2</strain>
    </source>
</reference>
<name>C7DIW2_MICA2</name>
<protein>
    <recommendedName>
        <fullName evidence="4">Glycerophosphoryl diester phosphodiesterase membrane domain-containing protein</fullName>
    </recommendedName>
</protein>
<dbReference type="Proteomes" id="UP000332487">
    <property type="component" value="Unassembled WGS sequence"/>
</dbReference>
<reference evidence="2 3" key="1">
    <citation type="journal article" date="2009" name="Genome Biol.">
        <title>Community-wide analysis of microbial genome sequence signatures.</title>
        <authorList>
            <person name="Dick G.J."/>
            <person name="Andersson A.F."/>
            <person name="Baker B.J."/>
            <person name="Simmons S.L."/>
            <person name="Thomas B.C."/>
            <person name="Yelton A.P."/>
            <person name="Banfield J.F."/>
        </authorList>
    </citation>
    <scope>NUCLEOTIDE SEQUENCE [LARGE SCALE GENOMIC DNA]</scope>
    <source>
        <strain evidence="2">ARMAN-2</strain>
    </source>
</reference>
<gene>
    <name evidence="2" type="ORF">UNLARM2_1000</name>
</gene>